<accession>A0A8H8UJ98</accession>
<evidence type="ECO:0000313" key="3">
    <source>
        <dbReference type="Proteomes" id="UP000443090"/>
    </source>
</evidence>
<dbReference type="AlphaFoldDB" id="A0A8H8UJ98"/>
<sequence>MQAEPTDIIEADDDSFSDEGADVGGENSLMTSFSTSLVKGVEENGRTYASYGKEGSSGLASFS</sequence>
<protein>
    <submittedName>
        <fullName evidence="2">Uncharacterized protein</fullName>
    </submittedName>
</protein>
<dbReference type="Proteomes" id="UP000443090">
    <property type="component" value="Unassembled WGS sequence"/>
</dbReference>
<feature type="compositionally biased region" description="Acidic residues" evidence="1">
    <location>
        <begin position="7"/>
        <end position="21"/>
    </location>
</feature>
<name>A0A8H8UJ98_9HELO</name>
<dbReference type="EMBL" id="QGMI01000145">
    <property type="protein sequence ID" value="TVY46483.1"/>
    <property type="molecule type" value="Genomic_DNA"/>
</dbReference>
<feature type="region of interest" description="Disordered" evidence="1">
    <location>
        <begin position="1"/>
        <end position="28"/>
    </location>
</feature>
<proteinExistence type="predicted"/>
<organism evidence="2 3">
    <name type="scientific">Lachnellula occidentalis</name>
    <dbReference type="NCBI Taxonomy" id="215460"/>
    <lineage>
        <taxon>Eukaryota</taxon>
        <taxon>Fungi</taxon>
        <taxon>Dikarya</taxon>
        <taxon>Ascomycota</taxon>
        <taxon>Pezizomycotina</taxon>
        <taxon>Leotiomycetes</taxon>
        <taxon>Helotiales</taxon>
        <taxon>Lachnaceae</taxon>
        <taxon>Lachnellula</taxon>
    </lineage>
</organism>
<evidence type="ECO:0000313" key="2">
    <source>
        <dbReference type="EMBL" id="TVY46483.1"/>
    </source>
</evidence>
<keyword evidence="3" id="KW-1185">Reference proteome</keyword>
<reference evidence="2 3" key="1">
    <citation type="submission" date="2018-05" db="EMBL/GenBank/DDBJ databases">
        <title>Genome sequencing and assembly of the regulated plant pathogen Lachnellula willkommii and related sister species for the development of diagnostic species identification markers.</title>
        <authorList>
            <person name="Giroux E."/>
            <person name="Bilodeau G."/>
        </authorList>
    </citation>
    <scope>NUCLEOTIDE SEQUENCE [LARGE SCALE GENOMIC DNA]</scope>
    <source>
        <strain evidence="2 3">CBS 160.35</strain>
    </source>
</reference>
<comment type="caution">
    <text evidence="2">The sequence shown here is derived from an EMBL/GenBank/DDBJ whole genome shotgun (WGS) entry which is preliminary data.</text>
</comment>
<gene>
    <name evidence="2" type="ORF">LOCC1_G003463</name>
</gene>
<evidence type="ECO:0000256" key="1">
    <source>
        <dbReference type="SAM" id="MobiDB-lite"/>
    </source>
</evidence>